<dbReference type="RefSeq" id="WP_203629848.1">
    <property type="nucleotide sequence ID" value="NZ_BNJR01000012.1"/>
</dbReference>
<organism evidence="6 7">
    <name type="scientific">Lentilactobacillus fungorum</name>
    <dbReference type="NCBI Taxonomy" id="2201250"/>
    <lineage>
        <taxon>Bacteria</taxon>
        <taxon>Bacillati</taxon>
        <taxon>Bacillota</taxon>
        <taxon>Bacilli</taxon>
        <taxon>Lactobacillales</taxon>
        <taxon>Lactobacillaceae</taxon>
        <taxon>Lentilactobacillus</taxon>
    </lineage>
</organism>
<evidence type="ECO:0000259" key="5">
    <source>
        <dbReference type="Pfam" id="PF00496"/>
    </source>
</evidence>
<protein>
    <submittedName>
        <fullName evidence="6">Peptide ABC transporter substrate-binding protein</fullName>
    </submittedName>
</protein>
<dbReference type="PROSITE" id="PS51257">
    <property type="entry name" value="PROKAR_LIPOPROTEIN"/>
    <property type="match status" value="1"/>
</dbReference>
<comment type="similarity">
    <text evidence="2">Belongs to the bacterial solute-binding protein 5 family.</text>
</comment>
<dbReference type="Proteomes" id="UP000604765">
    <property type="component" value="Unassembled WGS sequence"/>
</dbReference>
<accession>A0ABQ3W026</accession>
<dbReference type="Pfam" id="PF00496">
    <property type="entry name" value="SBP_bac_5"/>
    <property type="match status" value="1"/>
</dbReference>
<dbReference type="InterPro" id="IPR000914">
    <property type="entry name" value="SBP_5_dom"/>
</dbReference>
<dbReference type="PANTHER" id="PTHR30290">
    <property type="entry name" value="PERIPLASMIC BINDING COMPONENT OF ABC TRANSPORTER"/>
    <property type="match status" value="1"/>
</dbReference>
<gene>
    <name evidence="6" type="ORF">YK48G_12410</name>
</gene>
<sequence>MKRKVVVTVGLLASIILILTGCGQKQSSQQEKTLQTTAQSNVITVDPNRATDIGSYLAINQVLEGLYKQNNQGKIVPSLATKIVKPTNHGKTYTFTLRKDAKWNDGTRVVAQDFVTSARRQVEPQTKSQRAGHLSDILNYAEVNSGKASPKELGVVALSSNKLQIKLSHAVPYYNYVLATQIFPVERKALAKWGNKYGQDSKHAVSNGAYQIRNWNSSKDTWNLVTNPKYYDANKVRIKKLHFQVVKSPQTSFKLFQSGDIDETQISGNWVNDAKKQFKNEVKVRQYGQLAFIPWNNYDKTTRNLNLRRAISYSIDRQQLAAKVLNDGSTAAESVVPQGEVKDESGQDFNAGVTHKLSYNLAKAKKYFALAQKQLGRKKIKFQLISADTDAYKAVAEYIQAQSKKISPDLNVSVRSLPLQQEISSFSDHRFQAGTLGWSTDFPDPIDYLNLASKAGVINFTKWHNQKYQSIIDQINDTESQTPAQRVKLEQKAASLLNELQGVTPLYQYASVHLLTNKIKGLDYPLIGYQKYEYASWK</sequence>
<evidence type="ECO:0000256" key="1">
    <source>
        <dbReference type="ARBA" id="ARBA00004196"/>
    </source>
</evidence>
<evidence type="ECO:0000313" key="7">
    <source>
        <dbReference type="Proteomes" id="UP000604765"/>
    </source>
</evidence>
<evidence type="ECO:0000313" key="6">
    <source>
        <dbReference type="EMBL" id="GHP13816.1"/>
    </source>
</evidence>
<dbReference type="EMBL" id="BNJR01000012">
    <property type="protein sequence ID" value="GHP13816.1"/>
    <property type="molecule type" value="Genomic_DNA"/>
</dbReference>
<feature type="domain" description="Solute-binding protein family 5" evidence="5">
    <location>
        <begin position="74"/>
        <end position="454"/>
    </location>
</feature>
<keyword evidence="3" id="KW-0813">Transport</keyword>
<keyword evidence="4" id="KW-0732">Signal</keyword>
<evidence type="ECO:0000256" key="3">
    <source>
        <dbReference type="ARBA" id="ARBA00022448"/>
    </source>
</evidence>
<dbReference type="PIRSF" id="PIRSF002741">
    <property type="entry name" value="MppA"/>
    <property type="match status" value="1"/>
</dbReference>
<dbReference type="InterPro" id="IPR039424">
    <property type="entry name" value="SBP_5"/>
</dbReference>
<dbReference type="Gene3D" id="3.10.105.10">
    <property type="entry name" value="Dipeptide-binding Protein, Domain 3"/>
    <property type="match status" value="1"/>
</dbReference>
<dbReference type="InterPro" id="IPR030678">
    <property type="entry name" value="Peptide/Ni-bd"/>
</dbReference>
<dbReference type="PANTHER" id="PTHR30290:SF10">
    <property type="entry name" value="PERIPLASMIC OLIGOPEPTIDE-BINDING PROTEIN-RELATED"/>
    <property type="match status" value="1"/>
</dbReference>
<dbReference type="CDD" id="cd08504">
    <property type="entry name" value="PBP2_OppA"/>
    <property type="match status" value="1"/>
</dbReference>
<dbReference type="Gene3D" id="3.40.190.10">
    <property type="entry name" value="Periplasmic binding protein-like II"/>
    <property type="match status" value="1"/>
</dbReference>
<evidence type="ECO:0000256" key="2">
    <source>
        <dbReference type="ARBA" id="ARBA00005695"/>
    </source>
</evidence>
<dbReference type="SUPFAM" id="SSF53850">
    <property type="entry name" value="Periplasmic binding protein-like II"/>
    <property type="match status" value="1"/>
</dbReference>
<proteinExistence type="inferred from homology"/>
<name>A0ABQ3W026_9LACO</name>
<keyword evidence="7" id="KW-1185">Reference proteome</keyword>
<comment type="caution">
    <text evidence="6">The sequence shown here is derived from an EMBL/GenBank/DDBJ whole genome shotgun (WGS) entry which is preliminary data.</text>
</comment>
<dbReference type="Gene3D" id="3.90.76.10">
    <property type="entry name" value="Dipeptide-binding Protein, Domain 1"/>
    <property type="match status" value="1"/>
</dbReference>
<evidence type="ECO:0000256" key="4">
    <source>
        <dbReference type="ARBA" id="ARBA00022729"/>
    </source>
</evidence>
<reference evidence="6 7" key="1">
    <citation type="journal article" date="2021" name="Int. J. Syst. Evol. Microbiol.">
        <title>Lentilactobacillus fungorum sp. nov., isolated from spent mushroom substrates.</title>
        <authorList>
            <person name="Tohno M."/>
            <person name="Tanizawa Y."/>
            <person name="Kojima Y."/>
            <person name="Sakamoto M."/>
            <person name="Ohkuma M."/>
            <person name="Kobayashi H."/>
        </authorList>
    </citation>
    <scope>NUCLEOTIDE SEQUENCE [LARGE SCALE GENOMIC DNA]</scope>
    <source>
        <strain evidence="6 7">YK48G</strain>
    </source>
</reference>
<comment type="subcellular location">
    <subcellularLocation>
        <location evidence="1">Cell envelope</location>
    </subcellularLocation>
</comment>